<dbReference type="CDD" id="cd00250">
    <property type="entry name" value="CAS_like"/>
    <property type="match status" value="1"/>
</dbReference>
<dbReference type="GO" id="GO:0005506">
    <property type="term" value="F:iron ion binding"/>
    <property type="evidence" value="ECO:0007669"/>
    <property type="project" value="InterPro"/>
</dbReference>
<comment type="cofactor">
    <cofactor evidence="2">
        <name>L-ascorbate</name>
        <dbReference type="ChEBI" id="CHEBI:38290"/>
    </cofactor>
</comment>
<evidence type="ECO:0000256" key="13">
    <source>
        <dbReference type="ARBA" id="ARBA00031778"/>
    </source>
</evidence>
<protein>
    <recommendedName>
        <fullName evidence="6">Trimethyllysine dioxygenase, mitochondrial</fullName>
        <ecNumber evidence="5">1.14.11.8</ecNumber>
    </recommendedName>
    <alternativeName>
        <fullName evidence="13">Epsilon-trimethyllysine 2-oxoglutarate dioxygenase</fullName>
    </alternativeName>
    <alternativeName>
        <fullName evidence="12">TML hydroxylase</fullName>
    </alternativeName>
    <alternativeName>
        <fullName evidence="14">TML-alpha-ketoglutarate dioxygenase</fullName>
    </alternativeName>
</protein>
<sequence>MWCRRLVGLLEMPGWLRGGTAQCPPWMPHHRRTTLAAAAHWHHTAPESLKCAWQLHGDHLELRYRDTLMRFDFVWLRDHCRSASCYNAKTNQRSLDTASVDLAIRPQAVRVDETTLFLTSPGWWWDHSHGIHRVPRGPAEGQVKRPRDGEAVSEGQVRAMKIVGVLEAFSCEDRLRELVFFSLEKRRLQTDLVVAFQDYKELIKEHHLPRGSETRNGETIYGRMWYFTSDFSRGDTAYTKLALDRHTDTTYFQEPCGIQVFHCLKHEGTGGRTLLVDGFYAAEQVLRRAPEQFELLSKVPLKHEYVENVGDCHNHMIGVGPVLNVYPWNNELYLIRYNNYDRAVINTVPYDVVHRWYAAHRTLTAELRRPENELWVKLKPGKALFVDNWRVLHGREAFTG</sequence>
<dbReference type="InterPro" id="IPR038492">
    <property type="entry name" value="GBBH-like_N_sf"/>
</dbReference>
<dbReference type="FunFam" id="3.60.130.10:FF:000001">
    <property type="entry name" value="Trimethyllysine dioxygenase, mitochondrial"/>
    <property type="match status" value="1"/>
</dbReference>
<evidence type="ECO:0000256" key="5">
    <source>
        <dbReference type="ARBA" id="ARBA00012267"/>
    </source>
</evidence>
<dbReference type="UniPathway" id="UPA00118"/>
<evidence type="ECO:0000256" key="14">
    <source>
        <dbReference type="ARBA" id="ARBA00032283"/>
    </source>
</evidence>
<dbReference type="AlphaFoldDB" id="A0A093J725"/>
<dbReference type="InterPro" id="IPR003819">
    <property type="entry name" value="TauD/TfdA-like"/>
</dbReference>
<evidence type="ECO:0000256" key="9">
    <source>
        <dbReference type="ARBA" id="ARBA00022964"/>
    </source>
</evidence>
<dbReference type="EC" id="1.14.11.8" evidence="5"/>
<dbReference type="EMBL" id="KL217223">
    <property type="protein sequence ID" value="KFV74744.1"/>
    <property type="molecule type" value="Genomic_DNA"/>
</dbReference>
<evidence type="ECO:0000259" key="19">
    <source>
        <dbReference type="Pfam" id="PF06155"/>
    </source>
</evidence>
<comment type="catalytic activity">
    <reaction evidence="16">
        <text>N(6),N(6),N(6)-trimethyl-L-lysine + 2-oxoglutarate + O2 = (3S)-3-hydroxy-N(6),N(6),N(6)-trimethyl-L-lysine + succinate + CO2</text>
        <dbReference type="Rhea" id="RHEA:14181"/>
        <dbReference type="ChEBI" id="CHEBI:15379"/>
        <dbReference type="ChEBI" id="CHEBI:16526"/>
        <dbReference type="ChEBI" id="CHEBI:16810"/>
        <dbReference type="ChEBI" id="CHEBI:30031"/>
        <dbReference type="ChEBI" id="CHEBI:58100"/>
        <dbReference type="ChEBI" id="CHEBI:141499"/>
        <dbReference type="EC" id="1.14.11.8"/>
    </reaction>
</comment>
<evidence type="ECO:0000256" key="16">
    <source>
        <dbReference type="ARBA" id="ARBA00049334"/>
    </source>
</evidence>
<name>A0A093J725_DRYPU</name>
<evidence type="ECO:0000256" key="1">
    <source>
        <dbReference type="ARBA" id="ARBA00001954"/>
    </source>
</evidence>
<accession>A0A093J725</accession>
<evidence type="ECO:0000256" key="6">
    <source>
        <dbReference type="ARBA" id="ARBA00016835"/>
    </source>
</evidence>
<keyword evidence="8" id="KW-0124">Carnitine biosynthesis</keyword>
<evidence type="ECO:0000313" key="20">
    <source>
        <dbReference type="EMBL" id="KFV74744.1"/>
    </source>
</evidence>
<comment type="similarity">
    <text evidence="4">Belongs to the gamma-BBH/TMLD family.</text>
</comment>
<organism evidence="20 21">
    <name type="scientific">Dryobates pubescens</name>
    <name type="common">Downy woodpecker</name>
    <name type="synonym">Picoides pubescens</name>
    <dbReference type="NCBI Taxonomy" id="118200"/>
    <lineage>
        <taxon>Eukaryota</taxon>
        <taxon>Metazoa</taxon>
        <taxon>Chordata</taxon>
        <taxon>Craniata</taxon>
        <taxon>Vertebrata</taxon>
        <taxon>Euteleostomi</taxon>
        <taxon>Archelosauria</taxon>
        <taxon>Archosauria</taxon>
        <taxon>Dinosauria</taxon>
        <taxon>Saurischia</taxon>
        <taxon>Theropoda</taxon>
        <taxon>Coelurosauria</taxon>
        <taxon>Aves</taxon>
        <taxon>Neognathae</taxon>
        <taxon>Neoaves</taxon>
        <taxon>Telluraves</taxon>
        <taxon>Coraciimorphae</taxon>
        <taxon>Piciformes</taxon>
        <taxon>Picidae</taxon>
        <taxon>Dryobates</taxon>
    </lineage>
</organism>
<evidence type="ECO:0000256" key="12">
    <source>
        <dbReference type="ARBA" id="ARBA00030363"/>
    </source>
</evidence>
<dbReference type="GO" id="GO:0005739">
    <property type="term" value="C:mitochondrion"/>
    <property type="evidence" value="ECO:0007669"/>
    <property type="project" value="TreeGrafter"/>
</dbReference>
<dbReference type="Pfam" id="PF02668">
    <property type="entry name" value="TauD"/>
    <property type="match status" value="1"/>
</dbReference>
<proteinExistence type="inferred from homology"/>
<keyword evidence="7" id="KW-0479">Metal-binding</keyword>
<dbReference type="NCBIfam" id="TIGR02410">
    <property type="entry name" value="carnitine_TMLD"/>
    <property type="match status" value="1"/>
</dbReference>
<evidence type="ECO:0000256" key="17">
    <source>
        <dbReference type="SAM" id="SignalP"/>
    </source>
</evidence>
<keyword evidence="11" id="KW-0408">Iron</keyword>
<feature type="signal peptide" evidence="17">
    <location>
        <begin position="1"/>
        <end position="21"/>
    </location>
</feature>
<reference evidence="20 21" key="1">
    <citation type="submission" date="2014-04" db="EMBL/GenBank/DDBJ databases">
        <title>Genome evolution of avian class.</title>
        <authorList>
            <person name="Zhang G."/>
            <person name="Li C."/>
        </authorList>
    </citation>
    <scope>NUCLEOTIDE SEQUENCE [LARGE SCALE GENOMIC DNA]</scope>
    <source>
        <strain evidence="20">BGI_N307</strain>
    </source>
</reference>
<dbReference type="PANTHER" id="PTHR10696">
    <property type="entry name" value="GAMMA-BUTYROBETAINE HYDROXYLASE-RELATED"/>
    <property type="match status" value="1"/>
</dbReference>
<dbReference type="PANTHER" id="PTHR10696:SF51">
    <property type="entry name" value="TRIMETHYLLYSINE DIOXYGENASE, MITOCHONDRIAL"/>
    <property type="match status" value="1"/>
</dbReference>
<dbReference type="STRING" id="118200.A0A093J725"/>
<dbReference type="InterPro" id="IPR050411">
    <property type="entry name" value="AlphaKG_dependent_hydroxylases"/>
</dbReference>
<evidence type="ECO:0000256" key="4">
    <source>
        <dbReference type="ARBA" id="ARBA00008654"/>
    </source>
</evidence>
<evidence type="ECO:0000259" key="18">
    <source>
        <dbReference type="Pfam" id="PF02668"/>
    </source>
</evidence>
<feature type="domain" description="Gamma-butyrobetaine hydroxylase-like N-terminal" evidence="19">
    <location>
        <begin position="57"/>
        <end position="114"/>
    </location>
</feature>
<dbReference type="Gene3D" id="3.60.130.10">
    <property type="entry name" value="Clavaminate synthase-like"/>
    <property type="match status" value="1"/>
</dbReference>
<evidence type="ECO:0000256" key="8">
    <source>
        <dbReference type="ARBA" id="ARBA00022873"/>
    </source>
</evidence>
<dbReference type="InterPro" id="IPR042098">
    <property type="entry name" value="TauD-like_sf"/>
</dbReference>
<dbReference type="Proteomes" id="UP000053875">
    <property type="component" value="Unassembled WGS sequence"/>
</dbReference>
<dbReference type="InterPro" id="IPR012776">
    <property type="entry name" value="Trimethyllysine_dOase"/>
</dbReference>
<feature type="domain" description="TauD/TfdA-like" evidence="18">
    <location>
        <begin position="215"/>
        <end position="400"/>
    </location>
</feature>
<dbReference type="Gene3D" id="3.30.2020.30">
    <property type="match status" value="1"/>
</dbReference>
<comment type="cofactor">
    <cofactor evidence="1">
        <name>Fe(2+)</name>
        <dbReference type="ChEBI" id="CHEBI:29033"/>
    </cofactor>
</comment>
<feature type="chain" id="PRO_5001885885" description="Trimethyllysine dioxygenase, mitochondrial" evidence="17">
    <location>
        <begin position="22"/>
        <end position="400"/>
    </location>
</feature>
<keyword evidence="9" id="KW-0223">Dioxygenase</keyword>
<comment type="pathway">
    <text evidence="3">Amine and polyamine biosynthesis; carnitine biosynthesis.</text>
</comment>
<keyword evidence="21" id="KW-1185">Reference proteome</keyword>
<evidence type="ECO:0000256" key="15">
    <source>
        <dbReference type="ARBA" id="ARBA00046008"/>
    </source>
</evidence>
<evidence type="ECO:0000256" key="11">
    <source>
        <dbReference type="ARBA" id="ARBA00023004"/>
    </source>
</evidence>
<keyword evidence="17" id="KW-0732">Signal</keyword>
<gene>
    <name evidence="20" type="ORF">N307_06271</name>
</gene>
<keyword evidence="10" id="KW-0560">Oxidoreductase</keyword>
<evidence type="ECO:0000313" key="21">
    <source>
        <dbReference type="Proteomes" id="UP000053875"/>
    </source>
</evidence>
<evidence type="ECO:0000256" key="7">
    <source>
        <dbReference type="ARBA" id="ARBA00022723"/>
    </source>
</evidence>
<dbReference type="InterPro" id="IPR010376">
    <property type="entry name" value="GBBH-like_N"/>
</dbReference>
<comment type="function">
    <text evidence="15">Converts trimethyllysine (TML) into hydroxytrimethyllysine (HTML).</text>
</comment>
<dbReference type="SUPFAM" id="SSF51197">
    <property type="entry name" value="Clavaminate synthase-like"/>
    <property type="match status" value="1"/>
</dbReference>
<dbReference type="Pfam" id="PF06155">
    <property type="entry name" value="GBBH-like_N"/>
    <property type="match status" value="1"/>
</dbReference>
<dbReference type="GO" id="GO:0050353">
    <property type="term" value="F:trimethyllysine dioxygenase activity"/>
    <property type="evidence" value="ECO:0007669"/>
    <property type="project" value="UniProtKB-EC"/>
</dbReference>
<evidence type="ECO:0000256" key="10">
    <source>
        <dbReference type="ARBA" id="ARBA00023002"/>
    </source>
</evidence>
<dbReference type="GO" id="GO:0045329">
    <property type="term" value="P:carnitine biosynthetic process"/>
    <property type="evidence" value="ECO:0007669"/>
    <property type="project" value="UniProtKB-UniPathway"/>
</dbReference>
<evidence type="ECO:0000256" key="3">
    <source>
        <dbReference type="ARBA" id="ARBA00005022"/>
    </source>
</evidence>
<evidence type="ECO:0000256" key="2">
    <source>
        <dbReference type="ARBA" id="ARBA00001961"/>
    </source>
</evidence>